<feature type="compositionally biased region" description="Pro residues" evidence="1">
    <location>
        <begin position="81"/>
        <end position="91"/>
    </location>
</feature>
<feature type="compositionally biased region" description="Polar residues" evidence="1">
    <location>
        <begin position="59"/>
        <end position="73"/>
    </location>
</feature>
<dbReference type="AlphaFoldDB" id="A0AAV7T3S9"/>
<evidence type="ECO:0000256" key="1">
    <source>
        <dbReference type="SAM" id="MobiDB-lite"/>
    </source>
</evidence>
<evidence type="ECO:0000313" key="2">
    <source>
        <dbReference type="EMBL" id="KAJ1171057.1"/>
    </source>
</evidence>
<dbReference type="Proteomes" id="UP001066276">
    <property type="component" value="Chromosome 4_1"/>
</dbReference>
<comment type="caution">
    <text evidence="2">The sequence shown here is derived from an EMBL/GenBank/DDBJ whole genome shotgun (WGS) entry which is preliminary data.</text>
</comment>
<keyword evidence="3" id="KW-1185">Reference proteome</keyword>
<evidence type="ECO:0000313" key="3">
    <source>
        <dbReference type="Proteomes" id="UP001066276"/>
    </source>
</evidence>
<feature type="region of interest" description="Disordered" evidence="1">
    <location>
        <begin position="1"/>
        <end position="135"/>
    </location>
</feature>
<sequence length="135" mass="14966">MHRSSVRARPRPTHVRALESLRPKPPQRRASAGRKEWRRPPSLLQESPQSRQCLRRTIRSSQPGPFTASQRGVPTQHGPVPAGPRPTPRPAPGSHLEPLFDSPKSSRLFPARFSSPSAPNLCSCPAEGADYDRIK</sequence>
<feature type="compositionally biased region" description="Basic residues" evidence="1">
    <location>
        <begin position="1"/>
        <end position="14"/>
    </location>
</feature>
<dbReference type="EMBL" id="JANPWB010000007">
    <property type="protein sequence ID" value="KAJ1171057.1"/>
    <property type="molecule type" value="Genomic_DNA"/>
</dbReference>
<organism evidence="2 3">
    <name type="scientific">Pleurodeles waltl</name>
    <name type="common">Iberian ribbed newt</name>
    <dbReference type="NCBI Taxonomy" id="8319"/>
    <lineage>
        <taxon>Eukaryota</taxon>
        <taxon>Metazoa</taxon>
        <taxon>Chordata</taxon>
        <taxon>Craniata</taxon>
        <taxon>Vertebrata</taxon>
        <taxon>Euteleostomi</taxon>
        <taxon>Amphibia</taxon>
        <taxon>Batrachia</taxon>
        <taxon>Caudata</taxon>
        <taxon>Salamandroidea</taxon>
        <taxon>Salamandridae</taxon>
        <taxon>Pleurodelinae</taxon>
        <taxon>Pleurodeles</taxon>
    </lineage>
</organism>
<name>A0AAV7T3S9_PLEWA</name>
<protein>
    <submittedName>
        <fullName evidence="2">Uncharacterized protein</fullName>
    </submittedName>
</protein>
<reference evidence="2" key="1">
    <citation type="journal article" date="2022" name="bioRxiv">
        <title>Sequencing and chromosome-scale assembly of the giantPleurodeles waltlgenome.</title>
        <authorList>
            <person name="Brown T."/>
            <person name="Elewa A."/>
            <person name="Iarovenko S."/>
            <person name="Subramanian E."/>
            <person name="Araus A.J."/>
            <person name="Petzold A."/>
            <person name="Susuki M."/>
            <person name="Suzuki K.-i.T."/>
            <person name="Hayashi T."/>
            <person name="Toyoda A."/>
            <person name="Oliveira C."/>
            <person name="Osipova E."/>
            <person name="Leigh N.D."/>
            <person name="Simon A."/>
            <person name="Yun M.H."/>
        </authorList>
    </citation>
    <scope>NUCLEOTIDE SEQUENCE</scope>
    <source>
        <strain evidence="2">20211129_DDA</strain>
        <tissue evidence="2">Liver</tissue>
    </source>
</reference>
<gene>
    <name evidence="2" type="ORF">NDU88_002928</name>
</gene>
<proteinExistence type="predicted"/>
<accession>A0AAV7T3S9</accession>